<proteinExistence type="predicted"/>
<organism evidence="1 2">
    <name type="scientific">Carya illinoinensis</name>
    <name type="common">Pecan</name>
    <dbReference type="NCBI Taxonomy" id="32201"/>
    <lineage>
        <taxon>Eukaryota</taxon>
        <taxon>Viridiplantae</taxon>
        <taxon>Streptophyta</taxon>
        <taxon>Embryophyta</taxon>
        <taxon>Tracheophyta</taxon>
        <taxon>Spermatophyta</taxon>
        <taxon>Magnoliopsida</taxon>
        <taxon>eudicotyledons</taxon>
        <taxon>Gunneridae</taxon>
        <taxon>Pentapetalae</taxon>
        <taxon>rosids</taxon>
        <taxon>fabids</taxon>
        <taxon>Fagales</taxon>
        <taxon>Juglandaceae</taxon>
        <taxon>Carya</taxon>
    </lineage>
</organism>
<accession>A0A922A3E4</accession>
<sequence length="208" mass="23003">MVFGTAVMEENVAAFRRANRVGSPTTRPLINMPTSPEKKAIVPVQYLSPLQIKEHPDKGVCYNCDDKWGPGHRCKAARLFIMECNDSNEEEEPQVIDTLDLLEGARSSPSRQSTTYIDTTSKISIHALLRSPSPKTMRILGHIGSCAMVILVDIGSTHNFMDHFVLSKAHLHPQPTADLAHMQVFGGAITNAGQQLYQCFLSFNIRGL</sequence>
<protein>
    <submittedName>
        <fullName evidence="1">Uncharacterized protein</fullName>
    </submittedName>
</protein>
<dbReference type="EMBL" id="CM031840">
    <property type="protein sequence ID" value="KAG6673175.1"/>
    <property type="molecule type" value="Genomic_DNA"/>
</dbReference>
<evidence type="ECO:0000313" key="2">
    <source>
        <dbReference type="Proteomes" id="UP000811246"/>
    </source>
</evidence>
<evidence type="ECO:0000313" key="1">
    <source>
        <dbReference type="EMBL" id="KAG6673175.1"/>
    </source>
</evidence>
<reference evidence="1" key="1">
    <citation type="submission" date="2021-01" db="EMBL/GenBank/DDBJ databases">
        <authorList>
            <person name="Lovell J.T."/>
            <person name="Bentley N."/>
            <person name="Bhattarai G."/>
            <person name="Jenkins J.W."/>
            <person name="Sreedasyam A."/>
            <person name="Alarcon Y."/>
            <person name="Bock C."/>
            <person name="Boston L."/>
            <person name="Carlson J."/>
            <person name="Cervantes K."/>
            <person name="Clermont K."/>
            <person name="Krom N."/>
            <person name="Kubenka K."/>
            <person name="Mamidi S."/>
            <person name="Mattison C."/>
            <person name="Monteros M."/>
            <person name="Pisani C."/>
            <person name="Plott C."/>
            <person name="Rajasekar S."/>
            <person name="Rhein H.S."/>
            <person name="Rohla C."/>
            <person name="Song M."/>
            <person name="Hilaire R.S."/>
            <person name="Shu S."/>
            <person name="Wells L."/>
            <person name="Wang X."/>
            <person name="Webber J."/>
            <person name="Heerema R.J."/>
            <person name="Klein P."/>
            <person name="Conner P."/>
            <person name="Grauke L."/>
            <person name="Grimwood J."/>
            <person name="Schmutz J."/>
            <person name="Randall J.J."/>
        </authorList>
    </citation>
    <scope>NUCLEOTIDE SEQUENCE</scope>
    <source>
        <tissue evidence="1">Leaf</tissue>
    </source>
</reference>
<name>A0A922A3E4_CARIL</name>
<dbReference type="CDD" id="cd00303">
    <property type="entry name" value="retropepsin_like"/>
    <property type="match status" value="1"/>
</dbReference>
<gene>
    <name evidence="1" type="ORF">I3842_16G098000</name>
</gene>
<comment type="caution">
    <text evidence="1">The sequence shown here is derived from an EMBL/GenBank/DDBJ whole genome shotgun (WGS) entry which is preliminary data.</text>
</comment>
<dbReference type="Proteomes" id="UP000811246">
    <property type="component" value="Chromosome 16"/>
</dbReference>
<dbReference type="AlphaFoldDB" id="A0A922A3E4"/>